<organism evidence="2 3">
    <name type="scientific">Rothia nasimurium</name>
    <dbReference type="NCBI Taxonomy" id="85336"/>
    <lineage>
        <taxon>Bacteria</taxon>
        <taxon>Bacillati</taxon>
        <taxon>Actinomycetota</taxon>
        <taxon>Actinomycetes</taxon>
        <taxon>Micrococcales</taxon>
        <taxon>Micrococcaceae</taxon>
        <taxon>Rothia</taxon>
    </lineage>
</organism>
<dbReference type="EMBL" id="SPQC01000037">
    <property type="protein sequence ID" value="TFU21218.1"/>
    <property type="molecule type" value="Genomic_DNA"/>
</dbReference>
<reference evidence="2 3" key="1">
    <citation type="submission" date="2019-03" db="EMBL/GenBank/DDBJ databases">
        <title>Diversity of the mouse oral microbiome.</title>
        <authorList>
            <person name="Joseph S."/>
            <person name="Aduse-Opoku J."/>
            <person name="Curtis M."/>
            <person name="Wade W."/>
            <person name="Hashim A."/>
        </authorList>
    </citation>
    <scope>NUCLEOTIDE SEQUENCE [LARGE SCALE GENOMIC DNA]</scope>
    <source>
        <strain evidence="3">irhom_31</strain>
    </source>
</reference>
<feature type="transmembrane region" description="Helical" evidence="1">
    <location>
        <begin position="156"/>
        <end position="180"/>
    </location>
</feature>
<comment type="caution">
    <text evidence="2">The sequence shown here is derived from an EMBL/GenBank/DDBJ whole genome shotgun (WGS) entry which is preliminary data.</text>
</comment>
<name>A0A4Y9F1I9_9MICC</name>
<sequence length="397" mass="42624">MRPVPLYVFAHHLALKLLPAALILNLLYILVYSNSATILGNAESAAGQASLLLIFSAGLASLASCWGGVQLRRTELIHAAAVKPRWQIVGLWLSPAFLSGAVVQIAGAIGLLALSEALPNSRFVLILIAQLSALMVHTALGYWWGRILRPFLAYPLALLTSYLWLAFTWTLPITFIRYLAGPAMVMCCSPVEHIDPAAPGALLVFSVIAGGGLLVPAIWRGGRKIVKAGLATFCLILGVGAGYLIAGHLGPVATYYLADQDLVCLGNAPQVCVAEVSLARNDLREQISSDFKKIQSIGLPSVQQALIYRGEDLPALHEGTAYIAYPPTMTVEEAHRMVASIYTAPLEQCLDVFLAQDNLQAFNTYSASINLLMTQLTDYLTGSADADPAQEQATREL</sequence>
<proteinExistence type="predicted"/>
<evidence type="ECO:0000313" key="2">
    <source>
        <dbReference type="EMBL" id="TFU21218.1"/>
    </source>
</evidence>
<gene>
    <name evidence="2" type="ORF">E4U03_09655</name>
</gene>
<dbReference type="Proteomes" id="UP000297951">
    <property type="component" value="Unassembled WGS sequence"/>
</dbReference>
<dbReference type="RefSeq" id="WP_167752393.1">
    <property type="nucleotide sequence ID" value="NZ_JADGLK010000037.1"/>
</dbReference>
<evidence type="ECO:0000256" key="1">
    <source>
        <dbReference type="SAM" id="Phobius"/>
    </source>
</evidence>
<feature type="transmembrane region" description="Helical" evidence="1">
    <location>
        <begin position="123"/>
        <end position="144"/>
    </location>
</feature>
<evidence type="ECO:0000313" key="3">
    <source>
        <dbReference type="Proteomes" id="UP000297951"/>
    </source>
</evidence>
<keyword evidence="1" id="KW-1133">Transmembrane helix</keyword>
<accession>A0A4Y9F1I9</accession>
<feature type="transmembrane region" description="Helical" evidence="1">
    <location>
        <begin position="12"/>
        <end position="31"/>
    </location>
</feature>
<protein>
    <submittedName>
        <fullName evidence="2">Uncharacterized protein</fullName>
    </submittedName>
</protein>
<feature type="transmembrane region" description="Helical" evidence="1">
    <location>
        <begin position="51"/>
        <end position="69"/>
    </location>
</feature>
<dbReference type="AlphaFoldDB" id="A0A4Y9F1I9"/>
<keyword evidence="1" id="KW-0472">Membrane</keyword>
<keyword evidence="1" id="KW-0812">Transmembrane</keyword>
<feature type="transmembrane region" description="Helical" evidence="1">
    <location>
        <begin position="89"/>
        <end position="111"/>
    </location>
</feature>
<feature type="transmembrane region" description="Helical" evidence="1">
    <location>
        <begin position="226"/>
        <end position="246"/>
    </location>
</feature>
<feature type="transmembrane region" description="Helical" evidence="1">
    <location>
        <begin position="200"/>
        <end position="219"/>
    </location>
</feature>